<feature type="binding site" evidence="10">
    <location>
        <position position="702"/>
    </location>
    <ligand>
        <name>substrate</name>
    </ligand>
</feature>
<evidence type="ECO:0000256" key="5">
    <source>
        <dbReference type="ARBA" id="ARBA00022801"/>
    </source>
</evidence>
<evidence type="ECO:0000256" key="2">
    <source>
        <dbReference type="ARBA" id="ARBA00011870"/>
    </source>
</evidence>
<feature type="domain" description="B12-binding" evidence="11">
    <location>
        <begin position="10"/>
        <end position="144"/>
    </location>
</feature>
<dbReference type="InterPro" id="IPR006099">
    <property type="entry name" value="MeMalonylCoA_mutase_a/b_cat"/>
</dbReference>
<comment type="subunit">
    <text evidence="10">Homodimer.</text>
</comment>
<keyword evidence="10" id="KW-0460">Magnesium</keyword>
<proteinExistence type="inferred from homology"/>
<dbReference type="Proteomes" id="UP001500449">
    <property type="component" value="Unassembled WGS sequence"/>
</dbReference>
<evidence type="ECO:0000256" key="6">
    <source>
        <dbReference type="ARBA" id="ARBA00023134"/>
    </source>
</evidence>
<feature type="binding site" evidence="10">
    <location>
        <position position="228"/>
    </location>
    <ligand>
        <name>Mg(2+)</name>
        <dbReference type="ChEBI" id="CHEBI:18420"/>
        <label>2</label>
    </ligand>
</feature>
<comment type="catalytic activity">
    <reaction evidence="10">
        <text>2-methylpropanoyl-CoA = butanoyl-CoA</text>
        <dbReference type="Rhea" id="RHEA:13141"/>
        <dbReference type="ChEBI" id="CHEBI:57338"/>
        <dbReference type="ChEBI" id="CHEBI:57371"/>
        <dbReference type="EC" id="5.4.99.13"/>
    </reaction>
</comment>
<evidence type="ECO:0000256" key="1">
    <source>
        <dbReference type="ARBA" id="ARBA00001922"/>
    </source>
</evidence>
<feature type="binding site" evidence="10">
    <location>
        <position position="290"/>
    </location>
    <ligand>
        <name>Mg(2+)</name>
        <dbReference type="ChEBI" id="CHEBI:18420"/>
        <label>2</label>
    </ligand>
</feature>
<keyword evidence="10" id="KW-0479">Metal-binding</keyword>
<dbReference type="InterPro" id="IPR016176">
    <property type="entry name" value="Cbl-dep_enz_cat"/>
</dbReference>
<keyword evidence="6 10" id="KW-0342">GTP-binding</keyword>
<feature type="binding site" evidence="10">
    <location>
        <begin position="199"/>
        <end position="204"/>
    </location>
    <ligand>
        <name>GTP</name>
        <dbReference type="ChEBI" id="CHEBI:37565"/>
    </ligand>
</feature>
<comment type="function">
    <text evidence="10">Catalyzes the reversible interconversion of isobutyryl-CoA and n-butyryl-CoA, using radical chemistry. Also exhibits GTPase activity, associated with its G-protein domain (MeaI) that functions as a chaperone that assists cofactor delivery and proper holo-enzyme assembly.</text>
</comment>
<keyword evidence="8 10" id="KW-0413">Isomerase</keyword>
<feature type="binding site" evidence="10">
    <location>
        <position position="795"/>
    </location>
    <ligand>
        <name>substrate</name>
    </ligand>
</feature>
<dbReference type="EMBL" id="BAAAQK010000019">
    <property type="protein sequence ID" value="GAA1865201.1"/>
    <property type="molecule type" value="Genomic_DNA"/>
</dbReference>
<evidence type="ECO:0000313" key="13">
    <source>
        <dbReference type="Proteomes" id="UP001500449"/>
    </source>
</evidence>
<dbReference type="Pfam" id="PF03308">
    <property type="entry name" value="MeaB"/>
    <property type="match status" value="1"/>
</dbReference>
<dbReference type="SUPFAM" id="SSF52540">
    <property type="entry name" value="P-loop containing nucleoside triphosphate hydrolases"/>
    <property type="match status" value="1"/>
</dbReference>
<dbReference type="PROSITE" id="PS51332">
    <property type="entry name" value="B12_BINDING"/>
    <property type="match status" value="1"/>
</dbReference>
<sequence length="1066" mass="117705">MAELDEPKNPIRFVTAASLFDGHDAAINIMRRILQRQGAEVIHLGHNRSVDEVVTAAIQEDVQGIALSSYQGGHVEYFSYLVELLRERGAGHVKVYGGGGGVIVQEEIDLLHSRGVAHIFSPEEGQALGLPGMINTMIRDTDVDLAAESPSSYDGLFTGETATLARAITQAEAGRLPADVLAKAPDRRVPVLGITGTGGSGKSSLTDELVRRFRLDQEDKLRIAVLAVDPTRRKGGGALLGDRIRMNSLKGDQVYFRSLATRGNDGVIPENLGDVISVLKAAAFDLIIVETPGIGQGDAGIVPFVDRSLYVMTPEFGAASQLEKIDMLDFADVVAINKFERRGAEDARRDVGRQLVRNREAFDKSWEDMPVFGTSAATFNDDGVTALYQELGALLAENGLVLHDGRLPRVDTKTSHTHAAVIPPERVRYLAEISDTVRKYHADTESEAAKARVRQHLRTAQEIVGSSVDEALHKAEQDLGGASAELLDTWPQVVEDYSGDELVTKVRDKELRTRLTRETLSGNKIPRVSLPKYTEDAELLRFLRKENLPGRFPFTAGVFPFKREGEDPARMFAGEGDPFRTNRRFKYLSADSDAKRLSTAFDSVTLYGHDPDTRPDIYGKVGTSGVSIATLDDMRELYAGFDLCSPTTSVSMTINGPAPTILAFFLNAAVDQQVARFAEDEGRQPDEAELEELQAFAYANVRGTVQADILKEDQGQNTCIFSTEFSLRMMADIQEWFIRHKVRNFYSVSISGYHIAEAGANPISQLAFTLSNGFTFVESYLARGMSIDDFAPNLSFFFSNGMDAEYTVIGRVARRIWSVAMRDRYGAGERSQKLKYHVQTSGRSLHAQEMNFNDIRTTLQALCALYDNANSLHTNAYDEAITTPTESSVRRAMAIQMIINKEWGLSMNENPLQGSFVVDELTDLVEEAVLAEFDRISERGGVLGAMETGYQRGKIQDESMLYEHRKHTGELPIVGVNTFRKPGEEEPLEIELARGTESEKQSQLERLADFQARHKSEAVAALRTLQDVATGEGNVFDELMKAARVCSLGQLTDAFFEVGGQYRRNM</sequence>
<organism evidence="12 13">
    <name type="scientific">Pseudonocardia ailaonensis</name>
    <dbReference type="NCBI Taxonomy" id="367279"/>
    <lineage>
        <taxon>Bacteria</taxon>
        <taxon>Bacillati</taxon>
        <taxon>Actinomycetota</taxon>
        <taxon>Actinomycetes</taxon>
        <taxon>Pseudonocardiales</taxon>
        <taxon>Pseudonocardiaceae</taxon>
        <taxon>Pseudonocardia</taxon>
    </lineage>
</organism>
<dbReference type="SUPFAM" id="SSF52242">
    <property type="entry name" value="Cobalamin (vitamin B12)-binding domain"/>
    <property type="match status" value="1"/>
</dbReference>
<dbReference type="InterPro" id="IPR033669">
    <property type="entry name" value="IcmF"/>
</dbReference>
<dbReference type="InterPro" id="IPR006158">
    <property type="entry name" value="Cobalamin-bd"/>
</dbReference>
<feature type="binding site" evidence="10">
    <location>
        <position position="746"/>
    </location>
    <ligand>
        <name>substrate</name>
    </ligand>
</feature>
<dbReference type="SUPFAM" id="SSF51703">
    <property type="entry name" value="Cobalamin (vitamin B12)-dependent enzymes"/>
    <property type="match status" value="1"/>
</dbReference>
<dbReference type="Gene3D" id="3.40.50.280">
    <property type="entry name" value="Cobalamin-binding domain"/>
    <property type="match status" value="1"/>
</dbReference>
<feature type="binding site" evidence="10">
    <location>
        <position position="242"/>
    </location>
    <ligand>
        <name>Mg(2+)</name>
        <dbReference type="ChEBI" id="CHEBI:18420"/>
        <label>1</label>
        <note>catalytic</note>
    </ligand>
</feature>
<feature type="binding site" evidence="10">
    <location>
        <position position="947"/>
    </location>
    <ligand>
        <name>GTP</name>
        <dbReference type="ChEBI" id="CHEBI:37565"/>
    </ligand>
</feature>
<evidence type="ECO:0000256" key="7">
    <source>
        <dbReference type="ARBA" id="ARBA00023186"/>
    </source>
</evidence>
<dbReference type="Pfam" id="PF02310">
    <property type="entry name" value="B12-binding"/>
    <property type="match status" value="1"/>
</dbReference>
<feature type="binding site" evidence="10">
    <location>
        <position position="561"/>
    </location>
    <ligand>
        <name>substrate</name>
    </ligand>
</feature>
<dbReference type="PANTHER" id="PTHR43087">
    <property type="entry name" value="LYSINE/ARGININE/ORNITHINE TRANSPORT SYSTEM KINASE"/>
    <property type="match status" value="1"/>
</dbReference>
<comment type="catalytic activity">
    <reaction evidence="10">
        <text>GTP + H2O = GDP + phosphate + H(+)</text>
        <dbReference type="Rhea" id="RHEA:19669"/>
        <dbReference type="ChEBI" id="CHEBI:15377"/>
        <dbReference type="ChEBI" id="CHEBI:15378"/>
        <dbReference type="ChEBI" id="CHEBI:37565"/>
        <dbReference type="ChEBI" id="CHEBI:43474"/>
        <dbReference type="ChEBI" id="CHEBI:58189"/>
    </reaction>
</comment>
<comment type="cofactor">
    <cofactor evidence="10">
        <name>Mg(2+)</name>
        <dbReference type="ChEBI" id="CHEBI:18420"/>
    </cofactor>
</comment>
<evidence type="ECO:0000313" key="12">
    <source>
        <dbReference type="EMBL" id="GAA1865201.1"/>
    </source>
</evidence>
<dbReference type="Gene3D" id="3.40.50.300">
    <property type="entry name" value="P-loop containing nucleotide triphosphate hydrolases"/>
    <property type="match status" value="1"/>
</dbReference>
<feature type="binding site" evidence="10">
    <location>
        <position position="245"/>
    </location>
    <ligand>
        <name>GTP</name>
        <dbReference type="ChEBI" id="CHEBI:37565"/>
    </ligand>
</feature>
<gene>
    <name evidence="10" type="primary">icmF</name>
    <name evidence="12" type="ORF">GCM10009836_51920</name>
</gene>
<feature type="binding site" evidence="10">
    <location>
        <position position="1065"/>
    </location>
    <ligand>
        <name>GTP</name>
        <dbReference type="ChEBI" id="CHEBI:37565"/>
    </ligand>
</feature>
<comment type="subunit">
    <text evidence="2">Heterodimer of an alpha and a beta chain.</text>
</comment>
<dbReference type="Pfam" id="PF01642">
    <property type="entry name" value="MM_CoA_mutase"/>
    <property type="match status" value="2"/>
</dbReference>
<feature type="binding site" evidence="10">
    <location>
        <position position="203"/>
    </location>
    <ligand>
        <name>Mg(2+)</name>
        <dbReference type="ChEBI" id="CHEBI:18420"/>
        <label>1</label>
        <note>catalytic</note>
    </ligand>
</feature>
<dbReference type="EC" id="5.4.99.13" evidence="10"/>
<comment type="caution">
    <text evidence="12">The sequence shown here is derived from an EMBL/GenBank/DDBJ whole genome shotgun (WGS) entry which is preliminary data.</text>
</comment>
<evidence type="ECO:0000256" key="9">
    <source>
        <dbReference type="ARBA" id="ARBA00023285"/>
    </source>
</evidence>
<feature type="binding site" evidence="10">
    <location>
        <position position="290"/>
    </location>
    <ligand>
        <name>Mg(2+)</name>
        <dbReference type="ChEBI" id="CHEBI:18420"/>
        <label>1</label>
        <note>catalytic</note>
    </ligand>
</feature>
<evidence type="ECO:0000259" key="11">
    <source>
        <dbReference type="PROSITE" id="PS51332"/>
    </source>
</evidence>
<name>A0ABN2NHC7_9PSEU</name>
<keyword evidence="10" id="KW-0511">Multifunctional enzyme</keyword>
<feature type="binding site" evidence="10">
    <location>
        <position position="242"/>
    </location>
    <ligand>
        <name>Mg(2+)</name>
        <dbReference type="ChEBI" id="CHEBI:18420"/>
        <label>2</label>
    </ligand>
</feature>
<comment type="similarity">
    <text evidence="10">Belongs to the IcmF family.</text>
</comment>
<keyword evidence="4 10" id="KW-0547">Nucleotide-binding</keyword>
<reference evidence="12 13" key="1">
    <citation type="journal article" date="2019" name="Int. J. Syst. Evol. Microbiol.">
        <title>The Global Catalogue of Microorganisms (GCM) 10K type strain sequencing project: providing services to taxonomists for standard genome sequencing and annotation.</title>
        <authorList>
            <consortium name="The Broad Institute Genomics Platform"/>
            <consortium name="The Broad Institute Genome Sequencing Center for Infectious Disease"/>
            <person name="Wu L."/>
            <person name="Ma J."/>
        </authorList>
    </citation>
    <scope>NUCLEOTIDE SEQUENCE [LARGE SCALE GENOMIC DNA]</scope>
    <source>
        <strain evidence="12 13">JCM 16009</strain>
    </source>
</reference>
<dbReference type="InterPro" id="IPR052040">
    <property type="entry name" value="GTPase/Isobutyryl-CoA_mutase"/>
</dbReference>
<dbReference type="InterPro" id="IPR027417">
    <property type="entry name" value="P-loop_NTPase"/>
</dbReference>
<protein>
    <recommendedName>
        <fullName evidence="10">Fused isobutyryl-CoA mutase</fullName>
    </recommendedName>
    <domain>
        <recommendedName>
            <fullName evidence="10">Isobutyryl-CoA mutase</fullName>
            <shortName evidence="10">ICM</shortName>
            <ecNumber evidence="10">5.4.99.13</ecNumber>
        </recommendedName>
    </domain>
    <domain>
        <recommendedName>
            <fullName evidence="10">P-loop GTPase</fullName>
            <ecNumber evidence="10">3.6.5.-</ecNumber>
        </recommendedName>
        <alternativeName>
            <fullName evidence="10">G-protein chaperone</fullName>
        </alternativeName>
    </domain>
</protein>
<dbReference type="PANTHER" id="PTHR43087:SF1">
    <property type="entry name" value="LAO_AO TRANSPORT SYSTEM ATPASE"/>
    <property type="match status" value="1"/>
</dbReference>
<keyword evidence="13" id="KW-1185">Reference proteome</keyword>
<keyword evidence="3 10" id="KW-0846">Cobalamin</keyword>
<evidence type="ECO:0000256" key="3">
    <source>
        <dbReference type="ARBA" id="ARBA00022628"/>
    </source>
</evidence>
<dbReference type="HAMAP" id="MF_02050">
    <property type="entry name" value="IcmF"/>
    <property type="match status" value="1"/>
</dbReference>
<evidence type="ECO:0000256" key="10">
    <source>
        <dbReference type="HAMAP-Rule" id="MF_02050"/>
    </source>
</evidence>
<keyword evidence="9 10" id="KW-0170">Cobalt</keyword>
<dbReference type="RefSeq" id="WP_344422348.1">
    <property type="nucleotide sequence ID" value="NZ_BAAAQK010000019.1"/>
</dbReference>
<comment type="cofactor">
    <cofactor evidence="1 10">
        <name>adenosylcob(III)alamin</name>
        <dbReference type="ChEBI" id="CHEBI:18408"/>
    </cofactor>
</comment>
<dbReference type="EC" id="3.6.5.-" evidence="10"/>
<dbReference type="InterPro" id="IPR036724">
    <property type="entry name" value="Cobalamin-bd_sf"/>
</dbReference>
<feature type="binding site" evidence="10">
    <location>
        <position position="830"/>
    </location>
    <ligand>
        <name>substrate</name>
    </ligand>
</feature>
<feature type="binding site" evidence="10">
    <location>
        <begin position="337"/>
        <end position="340"/>
    </location>
    <ligand>
        <name>GTP</name>
        <dbReference type="ChEBI" id="CHEBI:37565"/>
    </ligand>
</feature>
<comment type="caution">
    <text evidence="10">Lacks conserved residue(s) required for the propagation of feature annotation.</text>
</comment>
<dbReference type="Gene3D" id="3.20.20.240">
    <property type="entry name" value="Methylmalonyl-CoA mutase"/>
    <property type="match status" value="1"/>
</dbReference>
<evidence type="ECO:0000256" key="8">
    <source>
        <dbReference type="ARBA" id="ARBA00023235"/>
    </source>
</evidence>
<keyword evidence="5 10" id="KW-0378">Hydrolase</keyword>
<feature type="binding site" evidence="10">
    <location>
        <position position="229"/>
    </location>
    <ligand>
        <name>Mg(2+)</name>
        <dbReference type="ChEBI" id="CHEBI:18420"/>
        <label>2</label>
    </ligand>
</feature>
<evidence type="ECO:0000256" key="4">
    <source>
        <dbReference type="ARBA" id="ARBA00022741"/>
    </source>
</evidence>
<feature type="binding site" evidence="10">
    <location>
        <position position="835"/>
    </location>
    <ligand>
        <name>substrate</name>
    </ligand>
</feature>
<accession>A0ABN2NHC7</accession>
<keyword evidence="7 10" id="KW-0143">Chaperone</keyword>
<feature type="binding site" description="axial binding residue" evidence="10">
    <location>
        <position position="23"/>
    </location>
    <ligand>
        <name>adenosylcob(III)alamin</name>
        <dbReference type="ChEBI" id="CHEBI:18408"/>
    </ligand>
    <ligandPart>
        <name>Co</name>
        <dbReference type="ChEBI" id="CHEBI:27638"/>
    </ligandPart>
</feature>
<comment type="domain">
    <text evidence="10">Is composed of four functional domains: the N-terminal 5'-deoxyadenosylcobalamin binding region that is homologous to the small subunit of ICM (IcmB), a middle P-loop GTPase domain (MeaI) that likely acts as a chaperone for ICM, a structured linker region involved in dimer formation, and a C-terminal part that is homologous to the large substrate-binding subunit of ICM (IcmA).</text>
</comment>
<feature type="binding site" evidence="10">
    <location>
        <position position="291"/>
    </location>
    <ligand>
        <name>Mg(2+)</name>
        <dbReference type="ChEBI" id="CHEBI:18420"/>
        <label>2</label>
    </ligand>
</feature>
<feature type="binding site" evidence="10">
    <location>
        <position position="596"/>
    </location>
    <ligand>
        <name>substrate</name>
    </ligand>
</feature>
<dbReference type="NCBIfam" id="NF045497">
    <property type="entry name" value="IsobCoAmut_IcmF"/>
    <property type="match status" value="1"/>
</dbReference>
<dbReference type="InterPro" id="IPR053439">
    <property type="entry name" value="IcmF/GTPase_domain"/>
</dbReference>